<dbReference type="PANTHER" id="PTHR17630:SF55">
    <property type="entry name" value="DIENELACTONE HYDROLASE FAMILY PROTEIN (AFU_ORTHOLOGUE AFUA_1G01900)"/>
    <property type="match status" value="1"/>
</dbReference>
<dbReference type="InterPro" id="IPR029058">
    <property type="entry name" value="AB_hydrolase_fold"/>
</dbReference>
<protein>
    <submittedName>
        <fullName evidence="3">Alpha/beta-hydrolase</fullName>
    </submittedName>
</protein>
<dbReference type="AlphaFoldDB" id="A0A4T0CN65"/>
<keyword evidence="3" id="KW-0378">Hydrolase</keyword>
<evidence type="ECO:0000313" key="4">
    <source>
        <dbReference type="Proteomes" id="UP000304947"/>
    </source>
</evidence>
<dbReference type="EMBL" id="QZBU01001467">
    <property type="protein sequence ID" value="TIA49471.1"/>
    <property type="molecule type" value="Genomic_DNA"/>
</dbReference>
<name>A0A4T0CN65_AURPU</name>
<dbReference type="SUPFAM" id="SSF53474">
    <property type="entry name" value="alpha/beta-Hydrolases"/>
    <property type="match status" value="1"/>
</dbReference>
<evidence type="ECO:0000256" key="1">
    <source>
        <dbReference type="SAM" id="MobiDB-lite"/>
    </source>
</evidence>
<dbReference type="Proteomes" id="UP000304947">
    <property type="component" value="Unassembled WGS sequence"/>
</dbReference>
<dbReference type="GO" id="GO:0016787">
    <property type="term" value="F:hydrolase activity"/>
    <property type="evidence" value="ECO:0007669"/>
    <property type="project" value="UniProtKB-KW"/>
</dbReference>
<dbReference type="PANTHER" id="PTHR17630">
    <property type="entry name" value="DIENELACTONE HYDROLASE"/>
    <property type="match status" value="1"/>
</dbReference>
<accession>A0A4T0CN65</accession>
<feature type="domain" description="Dienelactone hydrolase" evidence="2">
    <location>
        <begin position="69"/>
        <end position="279"/>
    </location>
</feature>
<organism evidence="3 4">
    <name type="scientific">Aureobasidium pullulans</name>
    <name type="common">Black yeast</name>
    <name type="synonym">Pullularia pullulans</name>
    <dbReference type="NCBI Taxonomy" id="5580"/>
    <lineage>
        <taxon>Eukaryota</taxon>
        <taxon>Fungi</taxon>
        <taxon>Dikarya</taxon>
        <taxon>Ascomycota</taxon>
        <taxon>Pezizomycotina</taxon>
        <taxon>Dothideomycetes</taxon>
        <taxon>Dothideomycetidae</taxon>
        <taxon>Dothideales</taxon>
        <taxon>Saccotheciaceae</taxon>
        <taxon>Aureobasidium</taxon>
    </lineage>
</organism>
<feature type="region of interest" description="Disordered" evidence="1">
    <location>
        <begin position="1"/>
        <end position="23"/>
    </location>
</feature>
<comment type="caution">
    <text evidence="3">The sequence shown here is derived from an EMBL/GenBank/DDBJ whole genome shotgun (WGS) entry which is preliminary data.</text>
</comment>
<gene>
    <name evidence="3" type="ORF">D6C83_04865</name>
</gene>
<dbReference type="Gene3D" id="3.40.50.1820">
    <property type="entry name" value="alpha/beta hydrolase"/>
    <property type="match status" value="1"/>
</dbReference>
<sequence>MTTGPVPALSIVSRAPRPPNRPFFPSPPISHIHQININMSECCKSGFKWNGTSTGKETSLGKNQAYVTGDNKDAAVLIVCDVFGWKLPNIRLLADHYAKEANVTVYVPDYFDGEVVDEDALSNPEKREKFDVMAFIGRNGKEIRYPEILANAKELKSQYKKVGAIGFCYGAWAVLRLGSKDEPLIDSAAVAHPSLLEESEIANIGVPVQFISPETDPMFTPELKEFTLKTLPGLNVPFNYDYYPGLVHGFATRGDQSDPKQKEGLERAKNSAVYWFKQFLH</sequence>
<evidence type="ECO:0000259" key="2">
    <source>
        <dbReference type="Pfam" id="PF01738"/>
    </source>
</evidence>
<reference evidence="3 4" key="1">
    <citation type="submission" date="2018-10" db="EMBL/GenBank/DDBJ databases">
        <title>Fifty Aureobasidium pullulans genomes reveal a recombining polyextremotolerant generalist.</title>
        <authorList>
            <person name="Gostincar C."/>
            <person name="Turk M."/>
            <person name="Zajc J."/>
            <person name="Gunde-Cimerman N."/>
        </authorList>
    </citation>
    <scope>NUCLEOTIDE SEQUENCE [LARGE SCALE GENOMIC DNA]</scope>
    <source>
        <strain evidence="3 4">EXF-3380</strain>
    </source>
</reference>
<dbReference type="Pfam" id="PF01738">
    <property type="entry name" value="DLH"/>
    <property type="match status" value="1"/>
</dbReference>
<dbReference type="InterPro" id="IPR002925">
    <property type="entry name" value="Dienelactn_hydro"/>
</dbReference>
<proteinExistence type="predicted"/>
<evidence type="ECO:0000313" key="3">
    <source>
        <dbReference type="EMBL" id="TIA49471.1"/>
    </source>
</evidence>